<gene>
    <name evidence="1" type="primary">tssK</name>
    <name evidence="1" type="ORF">DXX93_08585</name>
</gene>
<sequence>MAAVVGRKPVWAEGVLLGQQHFQVFDDYQEYMHAKRQFTQSSLAYGFKHITIDQTALARGEVNVLKLDFVLESGRYVEFSRTTKSELVLPLPQDQESLIIYVGIASSGSASGISGYDNASQLATYQAEYIDVTDLHDASRIREVMVAEPSLTLLTDTDAKTYFDILPLLKVVRGADGLFSLDEKFVPPLLDINASNFLNDLLTRTNNLVSAKANVLLNRRQGLGSVTDFGPNEMNSFLLLSGLLPSAKILSHLKHIGHIHPERLYCELTELLSRISIFEHSQLIDTLPPYQHKNLTEVFSQFEMLISQMLDGVVPKKMSGLKLTKVSDALYHLPTIDSAQIASNDFYLAVYYESSDSKWLDTFGEQVKVGSIEHIEIIVSSALNGVSVTHCQRPPNKLAVKGGYEYFRIEPHGDIWQQIIEEQSLAIFVPYHLQGANIEIVTVDKQ</sequence>
<dbReference type="EMBL" id="QUOU01000001">
    <property type="protein sequence ID" value="REL26627.1"/>
    <property type="molecule type" value="Genomic_DNA"/>
</dbReference>
<protein>
    <submittedName>
        <fullName evidence="1">Type VI secretion system baseplate subunit TssK</fullName>
    </submittedName>
</protein>
<evidence type="ECO:0000313" key="2">
    <source>
        <dbReference type="Proteomes" id="UP000256478"/>
    </source>
</evidence>
<organism evidence="1 2">
    <name type="scientific">Thalassotalea euphylliae</name>
    <dbReference type="NCBI Taxonomy" id="1655234"/>
    <lineage>
        <taxon>Bacteria</taxon>
        <taxon>Pseudomonadati</taxon>
        <taxon>Pseudomonadota</taxon>
        <taxon>Gammaproteobacteria</taxon>
        <taxon>Alteromonadales</taxon>
        <taxon>Colwelliaceae</taxon>
        <taxon>Thalassotalea</taxon>
    </lineage>
</organism>
<dbReference type="InterPro" id="IPR010263">
    <property type="entry name" value="T6SS_TssK"/>
</dbReference>
<proteinExistence type="predicted"/>
<dbReference type="NCBIfam" id="TIGR03353">
    <property type="entry name" value="VI_chp_4"/>
    <property type="match status" value="1"/>
</dbReference>
<dbReference type="PANTHER" id="PTHR35566">
    <property type="entry name" value="BLR3599 PROTEIN"/>
    <property type="match status" value="1"/>
</dbReference>
<dbReference type="Proteomes" id="UP000256478">
    <property type="component" value="Unassembled WGS sequence"/>
</dbReference>
<accession>A0A3E0TQL2</accession>
<name>A0A3E0TQL2_9GAMM</name>
<reference evidence="1 2" key="1">
    <citation type="submission" date="2018-08" db="EMBL/GenBank/DDBJ databases">
        <title>Thalassotalea euphylliae genome.</title>
        <authorList>
            <person name="Summers S."/>
            <person name="Rice S.A."/>
            <person name="Freckelton M.L."/>
            <person name="Nedved B.T."/>
            <person name="Hadfield M.G."/>
        </authorList>
    </citation>
    <scope>NUCLEOTIDE SEQUENCE [LARGE SCALE GENOMIC DNA]</scope>
    <source>
        <strain evidence="1 2">H1</strain>
    </source>
</reference>
<dbReference type="OrthoDB" id="9775333at2"/>
<dbReference type="Pfam" id="PF05936">
    <property type="entry name" value="T6SS_VasE"/>
    <property type="match status" value="1"/>
</dbReference>
<evidence type="ECO:0000313" key="1">
    <source>
        <dbReference type="EMBL" id="REL26627.1"/>
    </source>
</evidence>
<dbReference type="PANTHER" id="PTHR35566:SF1">
    <property type="entry name" value="TYPE VI SECRETION SYSTEM BASEPLATE COMPONENT TSSK1"/>
    <property type="match status" value="1"/>
</dbReference>
<dbReference type="RefSeq" id="WP_116007739.1">
    <property type="nucleotide sequence ID" value="NZ_QUOU01000001.1"/>
</dbReference>
<dbReference type="AlphaFoldDB" id="A0A3E0TQL2"/>
<comment type="caution">
    <text evidence="1">The sequence shown here is derived from an EMBL/GenBank/DDBJ whole genome shotgun (WGS) entry which is preliminary data.</text>
</comment>